<proteinExistence type="predicted"/>
<dbReference type="RefSeq" id="WP_386047792.1">
    <property type="nucleotide sequence ID" value="NZ_JBHUIO010000009.1"/>
</dbReference>
<dbReference type="InterPro" id="IPR011749">
    <property type="entry name" value="CHP02243"/>
</dbReference>
<comment type="caution">
    <text evidence="1">The sequence shown here is derived from an EMBL/GenBank/DDBJ whole genome shotgun (WGS) entry which is preliminary data.</text>
</comment>
<evidence type="ECO:0000313" key="2">
    <source>
        <dbReference type="Proteomes" id="UP001597343"/>
    </source>
</evidence>
<protein>
    <submittedName>
        <fullName evidence="1">Baseplate assembly protein</fullName>
    </submittedName>
</protein>
<evidence type="ECO:0000313" key="1">
    <source>
        <dbReference type="EMBL" id="MFD2171188.1"/>
    </source>
</evidence>
<dbReference type="EMBL" id="JBHUIO010000009">
    <property type="protein sequence ID" value="MFD2171188.1"/>
    <property type="molecule type" value="Genomic_DNA"/>
</dbReference>
<sequence length="750" mass="84699">MLPLPNLDDRLFEEIVDSARKMIPKLSPQWTDENAHDPGITMVELFSYLTEMQQYYLNRVTVKNELKFLRMLGVVPKQASYARVDVSFGNVQVPYLLPRGSKLRGLNEPFETVEPLLLLPAKIDRVLVSAKAEISDHTVANENNNVGYYAFGARAKRGNRLFLAFDRELPAKREITLTFDLFENYQVQANPSEEIEGGQIPPAKVSWFYSGADEAGENRSPRLLPLRIERDSTLHLSKSGSLTFTVPNLMSPMRIHPANDKARFWICAVLEEPGYEIPPKVEKILLNTVRAVHRETKSTVLSIDGTGEMDQQHVIDGYLPYFGEVEIQVQEEATGDWRIWDEVDDLTARKPDDRSCILYRNIDQQVFYLRFGNGEHGRIPPKGKGTIRVIAYEKDFAAHMWIGRSNGLPGQRFQLAQTPVLPKSLQLQVGIKLLDAPEWLWQDWTQVDDFERSGPDDRHYVFDQSTGEIVFGNSENGQIPDVSDDDNIRLLALQVGGGERGNVQRLLINSFARPELFGKLTVINHDFARGGAERETLDEAKDRLRRELMMTTRGVTSDDFEQLALATPGLRVARAKAIPLYRVGLRDYPQQKAPGEVTVVVVPYGEDKKPKPSAGFLSTVQHHLDQHRLLTTEVHVVPPEYVKITVHAVIVIDPDTKNLGARINDSLQHFLDVLDNSDPTKGWEFGRPVYKGDIYGIINQMAGVEYIQTLWFEAEGVGVQKDPSGDILLPPHGLVYSGRHQIELISRADV</sequence>
<accession>A0ABW4ZYV7</accession>
<reference evidence="2" key="1">
    <citation type="journal article" date="2019" name="Int. J. Syst. Evol. Microbiol.">
        <title>The Global Catalogue of Microorganisms (GCM) 10K type strain sequencing project: providing services to taxonomists for standard genome sequencing and annotation.</title>
        <authorList>
            <consortium name="The Broad Institute Genomics Platform"/>
            <consortium name="The Broad Institute Genome Sequencing Center for Infectious Disease"/>
            <person name="Wu L."/>
            <person name="Ma J."/>
        </authorList>
    </citation>
    <scope>NUCLEOTIDE SEQUENCE [LARGE SCALE GENOMIC DNA]</scope>
    <source>
        <strain evidence="2">CGMCC 1.13574</strain>
    </source>
</reference>
<name>A0ABW4ZYV7_9BACL</name>
<dbReference type="NCBIfam" id="TIGR02243">
    <property type="entry name" value="putative baseplate assembly protein"/>
    <property type="match status" value="1"/>
</dbReference>
<organism evidence="1 2">
    <name type="scientific">Tumebacillus lipolyticus</name>
    <dbReference type="NCBI Taxonomy" id="1280370"/>
    <lineage>
        <taxon>Bacteria</taxon>
        <taxon>Bacillati</taxon>
        <taxon>Bacillota</taxon>
        <taxon>Bacilli</taxon>
        <taxon>Bacillales</taxon>
        <taxon>Alicyclobacillaceae</taxon>
        <taxon>Tumebacillus</taxon>
    </lineage>
</organism>
<dbReference type="Proteomes" id="UP001597343">
    <property type="component" value="Unassembled WGS sequence"/>
</dbReference>
<gene>
    <name evidence="1" type="ORF">ACFSOY_14565</name>
</gene>
<keyword evidence="2" id="KW-1185">Reference proteome</keyword>